<evidence type="ECO:0000313" key="1">
    <source>
        <dbReference type="EMBL" id="SHF95002.1"/>
    </source>
</evidence>
<dbReference type="Proteomes" id="UP000184076">
    <property type="component" value="Unassembled WGS sequence"/>
</dbReference>
<dbReference type="AlphaFoldDB" id="A0A1M5FUY9"/>
<reference evidence="2" key="1">
    <citation type="submission" date="2016-11" db="EMBL/GenBank/DDBJ databases">
        <authorList>
            <person name="Varghese N."/>
            <person name="Submissions S."/>
        </authorList>
    </citation>
    <scope>NUCLEOTIDE SEQUENCE [LARGE SCALE GENOMIC DNA]</scope>
    <source>
        <strain evidence="2">DSM 9756</strain>
    </source>
</reference>
<dbReference type="EMBL" id="FQVB01000033">
    <property type="protein sequence ID" value="SHF95002.1"/>
    <property type="molecule type" value="Genomic_DNA"/>
</dbReference>
<keyword evidence="2" id="KW-1185">Reference proteome</keyword>
<sequence length="58" mass="6763">MAALFVAAGLQPRGEGYLNFMKRQEIRNIPSNVRGFFRSPKGLRYEKRDHPLRFRTAP</sequence>
<organism evidence="1 2">
    <name type="scientific">Desulfacinum infernum DSM 9756</name>
    <dbReference type="NCBI Taxonomy" id="1121391"/>
    <lineage>
        <taxon>Bacteria</taxon>
        <taxon>Pseudomonadati</taxon>
        <taxon>Thermodesulfobacteriota</taxon>
        <taxon>Syntrophobacteria</taxon>
        <taxon>Syntrophobacterales</taxon>
        <taxon>Syntrophobacteraceae</taxon>
        <taxon>Desulfacinum</taxon>
    </lineage>
</organism>
<protein>
    <submittedName>
        <fullName evidence="1">Uncharacterized protein</fullName>
    </submittedName>
</protein>
<gene>
    <name evidence="1" type="ORF">SAMN02745206_02970</name>
</gene>
<accession>A0A1M5FUY9</accession>
<proteinExistence type="predicted"/>
<name>A0A1M5FUY9_9BACT</name>
<evidence type="ECO:0000313" key="2">
    <source>
        <dbReference type="Proteomes" id="UP000184076"/>
    </source>
</evidence>